<sequence>MQNTYTRERPPMDSLLTMDFIVSDCGYSRCWIYVQIKNGVFPPPKKMGNSSRWLAADYYRWRDEFMKDSEKKFEISRNIRRKNIMKRFEREQSQYDL</sequence>
<protein>
    <submittedName>
        <fullName evidence="1">Transcriptional regulator</fullName>
    </submittedName>
</protein>
<comment type="caution">
    <text evidence="1">The sequence shown here is derived from an EMBL/GenBank/DDBJ whole genome shotgun (WGS) entry which is preliminary data.</text>
</comment>
<evidence type="ECO:0000313" key="1">
    <source>
        <dbReference type="EMBL" id="EBP4056244.1"/>
    </source>
</evidence>
<reference evidence="1" key="1">
    <citation type="submission" date="2018-07" db="EMBL/GenBank/DDBJ databases">
        <authorList>
            <consortium name="GenomeTrakr network: Whole genome sequencing for foodborne pathogen traceback"/>
        </authorList>
    </citation>
    <scope>NUCLEOTIDE SEQUENCE</scope>
    <source>
        <strain evidence="1">MDH-2013-00175</strain>
    </source>
</reference>
<dbReference type="Gene3D" id="1.10.238.160">
    <property type="match status" value="1"/>
</dbReference>
<gene>
    <name evidence="1" type="ORF">Z599_00435</name>
</gene>
<dbReference type="AlphaFoldDB" id="A0A5U3FSB4"/>
<organism evidence="1">
    <name type="scientific">Salmonella enterica I</name>
    <dbReference type="NCBI Taxonomy" id="59201"/>
    <lineage>
        <taxon>Bacteria</taxon>
        <taxon>Pseudomonadati</taxon>
        <taxon>Pseudomonadota</taxon>
        <taxon>Gammaproteobacteria</taxon>
        <taxon>Enterobacterales</taxon>
        <taxon>Enterobacteriaceae</taxon>
        <taxon>Salmonella</taxon>
    </lineage>
</organism>
<name>A0A5U3FSB4_SALET</name>
<proteinExistence type="predicted"/>
<dbReference type="EMBL" id="AAGLQK010000001">
    <property type="protein sequence ID" value="EBP4056244.1"/>
    <property type="molecule type" value="Genomic_DNA"/>
</dbReference>
<accession>A0A5U3FSB4</accession>